<accession>A0A495A3H5</accession>
<name>A0A495A3H5_9MICC</name>
<keyword evidence="3" id="KW-0378">Hydrolase</keyword>
<evidence type="ECO:0000256" key="5">
    <source>
        <dbReference type="SAM" id="MobiDB-lite"/>
    </source>
</evidence>
<feature type="region of interest" description="Disordered" evidence="5">
    <location>
        <begin position="192"/>
        <end position="273"/>
    </location>
</feature>
<evidence type="ECO:0000256" key="3">
    <source>
        <dbReference type="ARBA" id="ARBA00022801"/>
    </source>
</evidence>
<dbReference type="Gene3D" id="3.90.1720.10">
    <property type="entry name" value="endopeptidase domain like (from Nostoc punctiforme)"/>
    <property type="match status" value="1"/>
</dbReference>
<dbReference type="InterPro" id="IPR000064">
    <property type="entry name" value="NLP_P60_dom"/>
</dbReference>
<evidence type="ECO:0000256" key="2">
    <source>
        <dbReference type="ARBA" id="ARBA00022670"/>
    </source>
</evidence>
<evidence type="ECO:0000313" key="8">
    <source>
        <dbReference type="EMBL" id="RKQ34068.1"/>
    </source>
</evidence>
<dbReference type="GO" id="GO:0008234">
    <property type="term" value="F:cysteine-type peptidase activity"/>
    <property type="evidence" value="ECO:0007669"/>
    <property type="project" value="UniProtKB-KW"/>
</dbReference>
<feature type="region of interest" description="Disordered" evidence="5">
    <location>
        <begin position="116"/>
        <end position="143"/>
    </location>
</feature>
<feature type="compositionally biased region" description="Low complexity" evidence="5">
    <location>
        <begin position="264"/>
        <end position="273"/>
    </location>
</feature>
<evidence type="ECO:0000256" key="1">
    <source>
        <dbReference type="ARBA" id="ARBA00007074"/>
    </source>
</evidence>
<feature type="compositionally biased region" description="Low complexity" evidence="5">
    <location>
        <begin position="77"/>
        <end position="90"/>
    </location>
</feature>
<evidence type="ECO:0000256" key="6">
    <source>
        <dbReference type="SAM" id="SignalP"/>
    </source>
</evidence>
<feature type="compositionally biased region" description="Polar residues" evidence="5">
    <location>
        <begin position="39"/>
        <end position="48"/>
    </location>
</feature>
<dbReference type="Proteomes" id="UP000249516">
    <property type="component" value="Unassembled WGS sequence"/>
</dbReference>
<dbReference type="Pfam" id="PF00877">
    <property type="entry name" value="NLPC_P60"/>
    <property type="match status" value="1"/>
</dbReference>
<feature type="compositionally biased region" description="Polar residues" evidence="5">
    <location>
        <begin position="252"/>
        <end position="263"/>
    </location>
</feature>
<dbReference type="SUPFAM" id="SSF54001">
    <property type="entry name" value="Cysteine proteinases"/>
    <property type="match status" value="1"/>
</dbReference>
<sequence length="386" mass="37547">MSNETSSQAAKGLFAGKARTVAAVAAFSGLALATTVSVQATQNASEQTPAAAVSEAPASENTVSAKPAAKAEKAEQKTAPAAKAVKAQPAVKAAAPVRSSVVQAAPVADVTPIQAPAATQQAPAPQAAAPKAPAAQAPAASAPAAQAPAASAPAAQAPAASAPAAQVPVARVEAPAASKVVTASQNVTPVAEQAPVQGRHAAQPSQQTLAKEAAAQQSTQVYSSEVPTTQVQPAHQGTSRTAPAAPQATAASHTGTVTPQSTGAARTAPAKAAHVSASGQGQAILGAAEAQIGANQDCTALVTNSLRAVGINHHGYPASYKSLGTPVSASEARAGDIAYYANGGAGVAHVAIYAGNGQAIHGGWNGNQTVKTSAYVGSGPEFIRVG</sequence>
<evidence type="ECO:0000259" key="7">
    <source>
        <dbReference type="PROSITE" id="PS51935"/>
    </source>
</evidence>
<keyword evidence="2" id="KW-0645">Protease</keyword>
<evidence type="ECO:0000313" key="9">
    <source>
        <dbReference type="Proteomes" id="UP000249516"/>
    </source>
</evidence>
<evidence type="ECO:0000256" key="4">
    <source>
        <dbReference type="ARBA" id="ARBA00022807"/>
    </source>
</evidence>
<comment type="caution">
    <text evidence="8">The sequence shown here is derived from an EMBL/GenBank/DDBJ whole genome shotgun (WGS) entry which is preliminary data.</text>
</comment>
<feature type="signal peptide" evidence="6">
    <location>
        <begin position="1"/>
        <end position="33"/>
    </location>
</feature>
<dbReference type="AlphaFoldDB" id="A0A495A3H5"/>
<proteinExistence type="inferred from homology"/>
<keyword evidence="6" id="KW-0732">Signal</keyword>
<protein>
    <recommendedName>
        <fullName evidence="7">NlpC/P60 domain-containing protein</fullName>
    </recommendedName>
</protein>
<gene>
    <name evidence="8" type="ORF">C1C97_009465</name>
</gene>
<dbReference type="EMBL" id="PNJG02000003">
    <property type="protein sequence ID" value="RKQ34068.1"/>
    <property type="molecule type" value="Genomic_DNA"/>
</dbReference>
<feature type="domain" description="NlpC/P60" evidence="7">
    <location>
        <begin position="261"/>
        <end position="386"/>
    </location>
</feature>
<feature type="chain" id="PRO_5039318470" description="NlpC/P60 domain-containing protein" evidence="6">
    <location>
        <begin position="34"/>
        <end position="386"/>
    </location>
</feature>
<reference evidence="8 9" key="1">
    <citation type="submission" date="2018-10" db="EMBL/GenBank/DDBJ databases">
        <title>Kocuria tytouropygialis sp. nov., isolated from the uropygial gland of an American barn owl (Tyto furcata).</title>
        <authorList>
            <person name="Braun M.S."/>
            <person name="Wang E."/>
            <person name="Zimmermann S."/>
            <person name="Wagner H."/>
            <person name="Wink M."/>
        </authorList>
    </citation>
    <scope>NUCLEOTIDE SEQUENCE [LARGE SCALE GENOMIC DNA]</scope>
    <source>
        <strain evidence="8 9">442</strain>
    </source>
</reference>
<dbReference type="GO" id="GO:0006508">
    <property type="term" value="P:proteolysis"/>
    <property type="evidence" value="ECO:0007669"/>
    <property type="project" value="UniProtKB-KW"/>
</dbReference>
<dbReference type="OrthoDB" id="5177647at2"/>
<feature type="region of interest" description="Disordered" evidence="5">
    <location>
        <begin position="39"/>
        <end position="90"/>
    </location>
</feature>
<feature type="compositionally biased region" description="Low complexity" evidence="5">
    <location>
        <begin position="49"/>
        <end position="68"/>
    </location>
</feature>
<dbReference type="PROSITE" id="PS51935">
    <property type="entry name" value="NLPC_P60"/>
    <property type="match status" value="1"/>
</dbReference>
<keyword evidence="4" id="KW-0788">Thiol protease</keyword>
<dbReference type="RefSeq" id="WP_121031518.1">
    <property type="nucleotide sequence ID" value="NZ_PNJG02000003.1"/>
</dbReference>
<keyword evidence="9" id="KW-1185">Reference proteome</keyword>
<feature type="compositionally biased region" description="Low complexity" evidence="5">
    <location>
        <begin position="241"/>
        <end position="251"/>
    </location>
</feature>
<organism evidence="8 9">
    <name type="scientific">Kocuria tytonis</name>
    <dbReference type="NCBI Taxonomy" id="2054280"/>
    <lineage>
        <taxon>Bacteria</taxon>
        <taxon>Bacillati</taxon>
        <taxon>Actinomycetota</taxon>
        <taxon>Actinomycetes</taxon>
        <taxon>Micrococcales</taxon>
        <taxon>Micrococcaceae</taxon>
        <taxon>Kocuria</taxon>
    </lineage>
</organism>
<comment type="similarity">
    <text evidence="1">Belongs to the peptidase C40 family.</text>
</comment>
<feature type="compositionally biased region" description="Polar residues" evidence="5">
    <location>
        <begin position="203"/>
        <end position="240"/>
    </location>
</feature>
<dbReference type="InterPro" id="IPR038765">
    <property type="entry name" value="Papain-like_cys_pep_sf"/>
</dbReference>